<gene>
    <name evidence="2" type="ORF">GCM10023331_32690</name>
</gene>
<comment type="caution">
    <text evidence="2">The sequence shown here is derived from an EMBL/GenBank/DDBJ whole genome shotgun (WGS) entry which is preliminary data.</text>
</comment>
<reference evidence="3" key="1">
    <citation type="journal article" date="2019" name="Int. J. Syst. Evol. Microbiol.">
        <title>The Global Catalogue of Microorganisms (GCM) 10K type strain sequencing project: providing services to taxonomists for standard genome sequencing and annotation.</title>
        <authorList>
            <consortium name="The Broad Institute Genomics Platform"/>
            <consortium name="The Broad Institute Genome Sequencing Center for Infectious Disease"/>
            <person name="Wu L."/>
            <person name="Ma J."/>
        </authorList>
    </citation>
    <scope>NUCLEOTIDE SEQUENCE [LARGE SCALE GENOMIC DNA]</scope>
    <source>
        <strain evidence="3">JCM 18326</strain>
    </source>
</reference>
<dbReference type="EMBL" id="BAABJX010000052">
    <property type="protein sequence ID" value="GAA4845356.1"/>
    <property type="molecule type" value="Genomic_DNA"/>
</dbReference>
<organism evidence="2 3">
    <name type="scientific">Algivirga pacifica</name>
    <dbReference type="NCBI Taxonomy" id="1162670"/>
    <lineage>
        <taxon>Bacteria</taxon>
        <taxon>Pseudomonadati</taxon>
        <taxon>Bacteroidota</taxon>
        <taxon>Cytophagia</taxon>
        <taxon>Cytophagales</taxon>
        <taxon>Flammeovirgaceae</taxon>
        <taxon>Algivirga</taxon>
    </lineage>
</organism>
<dbReference type="Proteomes" id="UP001500298">
    <property type="component" value="Unassembled WGS sequence"/>
</dbReference>
<feature type="domain" description="SGNH hydrolase-type esterase" evidence="1">
    <location>
        <begin position="266"/>
        <end position="410"/>
    </location>
</feature>
<keyword evidence="3" id="KW-1185">Reference proteome</keyword>
<dbReference type="Gene3D" id="3.40.50.1110">
    <property type="entry name" value="SGNH hydrolase"/>
    <property type="match status" value="1"/>
</dbReference>
<accession>A0ABP9DLA5</accession>
<dbReference type="SUPFAM" id="SSF52266">
    <property type="entry name" value="SGNH hydrolase"/>
    <property type="match status" value="1"/>
</dbReference>
<evidence type="ECO:0000313" key="2">
    <source>
        <dbReference type="EMBL" id="GAA4845356.1"/>
    </source>
</evidence>
<evidence type="ECO:0000313" key="3">
    <source>
        <dbReference type="Proteomes" id="UP001500298"/>
    </source>
</evidence>
<dbReference type="PANTHER" id="PTHR30383:SF29">
    <property type="entry name" value="SGNH HYDROLASE-TYPE ESTERASE DOMAIN-CONTAINING PROTEIN"/>
    <property type="match status" value="1"/>
</dbReference>
<proteinExistence type="predicted"/>
<dbReference type="InterPro" id="IPR036514">
    <property type="entry name" value="SGNH_hydro_sf"/>
</dbReference>
<name>A0ABP9DLA5_9BACT</name>
<dbReference type="RefSeq" id="WP_345373731.1">
    <property type="nucleotide sequence ID" value="NZ_BAABJX010000052.1"/>
</dbReference>
<dbReference type="Gene3D" id="2.60.120.1360">
    <property type="match status" value="1"/>
</dbReference>
<dbReference type="InterPro" id="IPR013830">
    <property type="entry name" value="SGNH_hydro"/>
</dbReference>
<dbReference type="PANTHER" id="PTHR30383">
    <property type="entry name" value="THIOESTERASE 1/PROTEASE 1/LYSOPHOSPHOLIPASE L1"/>
    <property type="match status" value="1"/>
</dbReference>
<protein>
    <submittedName>
        <fullName evidence="2">GDSL-type esterase/lipase family protein</fullName>
    </submittedName>
</protein>
<dbReference type="InterPro" id="IPR051532">
    <property type="entry name" value="Ester_Hydrolysis_Enzymes"/>
</dbReference>
<sequence>MRENCHQKRKRKWKGLLMVPLVCLLGAAKIPFNGGDPEGESTAKRTRSDYDFIRLDINYLQHFSYSEGLSHFFTQLKLLEERKDRKVHVLHLGDSHIQADFFSGKVREEFYKDKRFPMSGRGFVFPYRLAKTNNPLNYSVSYTGAWRGQRCSMSRHQSRWGVAGVSAETNSSSATVEINPNVQEEMMYDISSVSVFHPHQETTEMRINVIPDEGNTISVEEPTRGVETFRLQNPQQAVKLSVSKDAAAQSRLLMQGVFLESDRPGIIYSAAGVNGAKAKSFERCADMGPQINFLKPDLIIVSLGTNDAIVKPFNRERFIDHYTNLLDMIKKEAPQASIILTTPGDNYRQRKYLNYDNEEARLLIGELAMKYNASVWDFYTIMGGLNSINDWYANGLAARDMVHLSREGYEYQGDLFYRALTDAYTHFKDSVSQYTIDQYAQPVVN</sequence>
<evidence type="ECO:0000259" key="1">
    <source>
        <dbReference type="Pfam" id="PF13472"/>
    </source>
</evidence>
<dbReference type="Pfam" id="PF13472">
    <property type="entry name" value="Lipase_GDSL_2"/>
    <property type="match status" value="1"/>
</dbReference>